<accession>A0A1H2PIY5</accession>
<comment type="subunit">
    <text evidence="1">Forms a complex composed of PxpA, PxpB and PxpC.</text>
</comment>
<dbReference type="EMBL" id="FNLO01000001">
    <property type="protein sequence ID" value="SDV46233.1"/>
    <property type="molecule type" value="Genomic_DNA"/>
</dbReference>
<dbReference type="NCBIfam" id="NF003816">
    <property type="entry name" value="PRK05406.1-5"/>
    <property type="match status" value="1"/>
</dbReference>
<keyword evidence="1" id="KW-0378">Hydrolase</keyword>
<evidence type="ECO:0000256" key="1">
    <source>
        <dbReference type="HAMAP-Rule" id="MF_00691"/>
    </source>
</evidence>
<keyword evidence="1" id="KW-0067">ATP-binding</keyword>
<dbReference type="InterPro" id="IPR011330">
    <property type="entry name" value="Glyco_hydro/deAcase_b/a-brl"/>
</dbReference>
<evidence type="ECO:0000313" key="3">
    <source>
        <dbReference type="Proteomes" id="UP000243719"/>
    </source>
</evidence>
<dbReference type="Gene3D" id="3.20.20.370">
    <property type="entry name" value="Glycoside hydrolase/deacetylase"/>
    <property type="match status" value="1"/>
</dbReference>
<dbReference type="GO" id="GO:0017168">
    <property type="term" value="F:5-oxoprolinase (ATP-hydrolyzing) activity"/>
    <property type="evidence" value="ECO:0007669"/>
    <property type="project" value="UniProtKB-UniRule"/>
</dbReference>
<proteinExistence type="inferred from homology"/>
<dbReference type="NCBIfam" id="NF003815">
    <property type="entry name" value="PRK05406.1-4"/>
    <property type="match status" value="1"/>
</dbReference>
<comment type="function">
    <text evidence="1">Catalyzes the cleavage of 5-oxoproline to form L-glutamate coupled to the hydrolysis of ATP to ADP and inorganic phosphate.</text>
</comment>
<evidence type="ECO:0000313" key="2">
    <source>
        <dbReference type="EMBL" id="SDV46233.1"/>
    </source>
</evidence>
<reference evidence="3" key="1">
    <citation type="submission" date="2016-09" db="EMBL/GenBank/DDBJ databases">
        <authorList>
            <person name="Varghese N."/>
            <person name="Submissions S."/>
        </authorList>
    </citation>
    <scope>NUCLEOTIDE SEQUENCE [LARGE SCALE GENOMIC DNA]</scope>
    <source>
        <strain evidence="3">JS23</strain>
    </source>
</reference>
<comment type="similarity">
    <text evidence="1">Belongs to the LamB/PxpA family.</text>
</comment>
<keyword evidence="1" id="KW-0547">Nucleotide-binding</keyword>
<dbReference type="STRING" id="1770053.SAMN05216551_101188"/>
<dbReference type="GO" id="GO:0005524">
    <property type="term" value="F:ATP binding"/>
    <property type="evidence" value="ECO:0007669"/>
    <property type="project" value="UniProtKB-UniRule"/>
</dbReference>
<keyword evidence="3" id="KW-1185">Reference proteome</keyword>
<dbReference type="EC" id="3.5.2.9" evidence="1"/>
<dbReference type="GO" id="GO:0005975">
    <property type="term" value="P:carbohydrate metabolic process"/>
    <property type="evidence" value="ECO:0007669"/>
    <property type="project" value="InterPro"/>
</dbReference>
<comment type="catalytic activity">
    <reaction evidence="1">
        <text>5-oxo-L-proline + ATP + 2 H2O = L-glutamate + ADP + phosphate + H(+)</text>
        <dbReference type="Rhea" id="RHEA:10348"/>
        <dbReference type="ChEBI" id="CHEBI:15377"/>
        <dbReference type="ChEBI" id="CHEBI:15378"/>
        <dbReference type="ChEBI" id="CHEBI:29985"/>
        <dbReference type="ChEBI" id="CHEBI:30616"/>
        <dbReference type="ChEBI" id="CHEBI:43474"/>
        <dbReference type="ChEBI" id="CHEBI:58402"/>
        <dbReference type="ChEBI" id="CHEBI:456216"/>
        <dbReference type="EC" id="3.5.2.9"/>
    </reaction>
</comment>
<protein>
    <recommendedName>
        <fullName evidence="1">5-oxoprolinase subunit A</fullName>
        <shortName evidence="1">5-OPase subunit A</shortName>
        <ecNumber evidence="1">3.5.2.9</ecNumber>
    </recommendedName>
    <alternativeName>
        <fullName evidence="1">5-oxoprolinase (ATP-hydrolyzing) subunit A</fullName>
    </alternativeName>
</protein>
<dbReference type="AlphaFoldDB" id="A0A1H2PIY5"/>
<dbReference type="InterPro" id="IPR005501">
    <property type="entry name" value="LamB/YcsF/PxpA-like"/>
</dbReference>
<dbReference type="NCBIfam" id="NF003814">
    <property type="entry name" value="PRK05406.1-3"/>
    <property type="match status" value="1"/>
</dbReference>
<name>A0A1H2PIY5_9BURK</name>
<sequence length="254" mass="26318">MMSIDLNADLAEGIGDDAALLPLVSSANIACGFHAGSHQLMRRAVELAIDNHVAIGAHPSFDDRANFGRSTVEIAPADAFSLVAYQVGALAGVATAAGGRLAHVKPHGALYNQAARDRRLAEAIVDAVRGVDASLAIFGLAGGELIAAAQRAGMRSVDEVFADRGYCADGTLVPRNQPGALLDSEEEVLRRTLAMIERRGVQSIDGAWVPLQVGTICLHGDGAHAVAFARRLRAAFDAAGIAVRAPESVAVATP</sequence>
<dbReference type="Pfam" id="PF03746">
    <property type="entry name" value="LamB_YcsF"/>
    <property type="match status" value="1"/>
</dbReference>
<dbReference type="Proteomes" id="UP000243719">
    <property type="component" value="Unassembled WGS sequence"/>
</dbReference>
<gene>
    <name evidence="1" type="primary">pxpA</name>
    <name evidence="2" type="ORF">SAMN05216551_101188</name>
</gene>
<organism evidence="2 3">
    <name type="scientific">Chitinasiproducens palmae</name>
    <dbReference type="NCBI Taxonomy" id="1770053"/>
    <lineage>
        <taxon>Bacteria</taxon>
        <taxon>Pseudomonadati</taxon>
        <taxon>Pseudomonadota</taxon>
        <taxon>Betaproteobacteria</taxon>
        <taxon>Burkholderiales</taxon>
        <taxon>Burkholderiaceae</taxon>
        <taxon>Chitinasiproducens</taxon>
    </lineage>
</organism>
<dbReference type="PANTHER" id="PTHR30292">
    <property type="entry name" value="UNCHARACTERIZED PROTEIN YBGL-RELATED"/>
    <property type="match status" value="1"/>
</dbReference>
<dbReference type="HAMAP" id="MF_00691">
    <property type="entry name" value="PxpA"/>
    <property type="match status" value="1"/>
</dbReference>
<dbReference type="PANTHER" id="PTHR30292:SF0">
    <property type="entry name" value="5-OXOPROLINASE SUBUNIT A"/>
    <property type="match status" value="1"/>
</dbReference>
<dbReference type="SUPFAM" id="SSF88713">
    <property type="entry name" value="Glycoside hydrolase/deacetylase"/>
    <property type="match status" value="1"/>
</dbReference>